<dbReference type="SMART" id="SM00267">
    <property type="entry name" value="GGDEF"/>
    <property type="match status" value="1"/>
</dbReference>
<dbReference type="SUPFAM" id="SSF141868">
    <property type="entry name" value="EAL domain-like"/>
    <property type="match status" value="1"/>
</dbReference>
<feature type="transmembrane region" description="Helical" evidence="2">
    <location>
        <begin position="80"/>
        <end position="100"/>
    </location>
</feature>
<dbReference type="AlphaFoldDB" id="A0A0S4QLZ1"/>
<dbReference type="InterPro" id="IPR029016">
    <property type="entry name" value="GAF-like_dom_sf"/>
</dbReference>
<evidence type="ECO:0000256" key="1">
    <source>
        <dbReference type="SAM" id="MobiDB-lite"/>
    </source>
</evidence>
<evidence type="ECO:0000259" key="3">
    <source>
        <dbReference type="PROSITE" id="PS50883"/>
    </source>
</evidence>
<dbReference type="Proteomes" id="UP000198802">
    <property type="component" value="Unassembled WGS sequence"/>
</dbReference>
<dbReference type="InterPro" id="IPR050706">
    <property type="entry name" value="Cyclic-di-GMP_PDE-like"/>
</dbReference>
<keyword evidence="2" id="KW-1133">Transmembrane helix</keyword>
<feature type="domain" description="EAL" evidence="3">
    <location>
        <begin position="391"/>
        <end position="644"/>
    </location>
</feature>
<feature type="region of interest" description="Disordered" evidence="1">
    <location>
        <begin position="22"/>
        <end position="45"/>
    </location>
</feature>
<feature type="transmembrane region" description="Helical" evidence="2">
    <location>
        <begin position="157"/>
        <end position="177"/>
    </location>
</feature>
<gene>
    <name evidence="5" type="ORF">Ga0074812_107133</name>
</gene>
<dbReference type="CDD" id="cd01948">
    <property type="entry name" value="EAL"/>
    <property type="match status" value="1"/>
</dbReference>
<dbReference type="SUPFAM" id="SSF55073">
    <property type="entry name" value="Nucleotide cyclase"/>
    <property type="match status" value="1"/>
</dbReference>
<evidence type="ECO:0000313" key="5">
    <source>
        <dbReference type="EMBL" id="CUU56249.1"/>
    </source>
</evidence>
<name>A0A0S4QLZ1_9ACTN</name>
<keyword evidence="2" id="KW-0812">Transmembrane</keyword>
<dbReference type="SMART" id="SM00052">
    <property type="entry name" value="EAL"/>
    <property type="match status" value="1"/>
</dbReference>
<dbReference type="SUPFAM" id="SSF55781">
    <property type="entry name" value="GAF domain-like"/>
    <property type="match status" value="2"/>
</dbReference>
<reference evidence="6" key="1">
    <citation type="submission" date="2015-11" db="EMBL/GenBank/DDBJ databases">
        <authorList>
            <person name="Varghese N."/>
        </authorList>
    </citation>
    <scope>NUCLEOTIDE SEQUENCE [LARGE SCALE GENOMIC DNA]</scope>
    <source>
        <strain evidence="6">DSM 45899</strain>
    </source>
</reference>
<dbReference type="Gene3D" id="3.20.20.450">
    <property type="entry name" value="EAL domain"/>
    <property type="match status" value="1"/>
</dbReference>
<dbReference type="PANTHER" id="PTHR33121">
    <property type="entry name" value="CYCLIC DI-GMP PHOSPHODIESTERASE PDEF"/>
    <property type="match status" value="1"/>
</dbReference>
<dbReference type="Pfam" id="PF00563">
    <property type="entry name" value="EAL"/>
    <property type="match status" value="1"/>
</dbReference>
<feature type="domain" description="GGDEF" evidence="4">
    <location>
        <begin position="239"/>
        <end position="383"/>
    </location>
</feature>
<dbReference type="PROSITE" id="PS50887">
    <property type="entry name" value="GGDEF"/>
    <property type="match status" value="1"/>
</dbReference>
<dbReference type="Gene3D" id="3.30.450.40">
    <property type="match status" value="2"/>
</dbReference>
<dbReference type="Gene3D" id="3.30.70.270">
    <property type="match status" value="1"/>
</dbReference>
<evidence type="ECO:0000313" key="6">
    <source>
        <dbReference type="Proteomes" id="UP000198802"/>
    </source>
</evidence>
<dbReference type="InterPro" id="IPR001633">
    <property type="entry name" value="EAL_dom"/>
</dbReference>
<feature type="transmembrane region" description="Helical" evidence="2">
    <location>
        <begin position="183"/>
        <end position="205"/>
    </location>
</feature>
<evidence type="ECO:0000259" key="4">
    <source>
        <dbReference type="PROSITE" id="PS50887"/>
    </source>
</evidence>
<dbReference type="GO" id="GO:0071111">
    <property type="term" value="F:cyclic-guanylate-specific phosphodiesterase activity"/>
    <property type="evidence" value="ECO:0007669"/>
    <property type="project" value="InterPro"/>
</dbReference>
<protein>
    <submittedName>
        <fullName evidence="5">Diguanylate cyclase (GGDEF) domain-containing protein</fullName>
    </submittedName>
</protein>
<keyword evidence="6" id="KW-1185">Reference proteome</keyword>
<organism evidence="5 6">
    <name type="scientific">Parafrankia irregularis</name>
    <dbReference type="NCBI Taxonomy" id="795642"/>
    <lineage>
        <taxon>Bacteria</taxon>
        <taxon>Bacillati</taxon>
        <taxon>Actinomycetota</taxon>
        <taxon>Actinomycetes</taxon>
        <taxon>Frankiales</taxon>
        <taxon>Frankiaceae</taxon>
        <taxon>Parafrankia</taxon>
    </lineage>
</organism>
<dbReference type="InterPro" id="IPR029787">
    <property type="entry name" value="Nucleotide_cyclase"/>
</dbReference>
<dbReference type="InterPro" id="IPR043128">
    <property type="entry name" value="Rev_trsase/Diguanyl_cyclase"/>
</dbReference>
<dbReference type="NCBIfam" id="TIGR00254">
    <property type="entry name" value="GGDEF"/>
    <property type="match status" value="1"/>
</dbReference>
<dbReference type="PROSITE" id="PS50883">
    <property type="entry name" value="EAL"/>
    <property type="match status" value="1"/>
</dbReference>
<feature type="compositionally biased region" description="Basic and acidic residues" evidence="1">
    <location>
        <begin position="676"/>
        <end position="701"/>
    </location>
</feature>
<feature type="transmembrane region" description="Helical" evidence="2">
    <location>
        <begin position="53"/>
        <end position="74"/>
    </location>
</feature>
<dbReference type="InterPro" id="IPR003018">
    <property type="entry name" value="GAF"/>
</dbReference>
<dbReference type="Pfam" id="PF01590">
    <property type="entry name" value="GAF"/>
    <property type="match status" value="2"/>
</dbReference>
<feature type="region of interest" description="Disordered" evidence="1">
    <location>
        <begin position="646"/>
        <end position="722"/>
    </location>
</feature>
<dbReference type="CDD" id="cd01949">
    <property type="entry name" value="GGDEF"/>
    <property type="match status" value="1"/>
</dbReference>
<accession>A0A0S4QLZ1</accession>
<dbReference type="PANTHER" id="PTHR33121:SF79">
    <property type="entry name" value="CYCLIC DI-GMP PHOSPHODIESTERASE PDED-RELATED"/>
    <property type="match status" value="1"/>
</dbReference>
<proteinExistence type="predicted"/>
<dbReference type="EMBL" id="FAOZ01000007">
    <property type="protein sequence ID" value="CUU56249.1"/>
    <property type="molecule type" value="Genomic_DNA"/>
</dbReference>
<dbReference type="InterPro" id="IPR000160">
    <property type="entry name" value="GGDEF_dom"/>
</dbReference>
<keyword evidence="2" id="KW-0472">Membrane</keyword>
<dbReference type="Pfam" id="PF00990">
    <property type="entry name" value="GGDEF"/>
    <property type="match status" value="1"/>
</dbReference>
<evidence type="ECO:0000256" key="2">
    <source>
        <dbReference type="SAM" id="Phobius"/>
    </source>
</evidence>
<dbReference type="InterPro" id="IPR035919">
    <property type="entry name" value="EAL_sf"/>
</dbReference>
<sequence length="1062" mass="113225">MAWLWTSARLGAGGRLRARIHGDLPPEVQRPGQGVPKGGGGQRRSRAVGDRGFFMAPPLLGSVFLLLLVFVPGSPGHLDLSVAVGAGLGVATVAAMSVVATAHLRPLALVASSVTVAAVTAALAAAESAELALTLLFWFPWVGSQVGLVWSRIAAVGVHAAVVVAVALGAFSLHGWFTEFPLAAAGCGMGVLAAAFLTHMSLYWAGDRSLVDRLTALASRAGLMRTGDPLVAGIVATGRQAVLMVVDVDHFKEINTALGYEAGDEVLRRFADCLCPVRPAPRLIARLGGDTFALLIPGAAVAGDGESPPRTADLALADFGRAILRQVDGRLRINGVDVEVEATAGLAGAPSCGNRIIDLLRCADAALADARRCGERVGVWTTGMAAVKPWELELHAQLRSAIERDELELHYQPMRDATTGRTVGVEALMRWRHPTRGLLPPGSFLPMAERSSLIVELTWWELDEALRQCARWRAEGIPVAVSANLSPRLLVVDELPQVVAERLAAYALPPDILTLEITENALVSQPARAAAMLSELRVSGVKLSMDDFGTGYNSMEILKALTFDEIKIDRSFVADAQGSLPDVAIVRSVVDLGHRLGVRVVGEGIEDEPSERILTELGCDLLQGFAFSPPLPAQDLTPLLTDTTRRDTHHRAVSAASVAAPPGPPGHPITGQPAGKDTEHARQAAATKDDNGRPADDDNGRPADAVVTQQGKDRWTRGGLIAPVPAGENDRLAALRSHRLLDTPAEPEFDLITALAAELTDCSYAHIAFVDTDREWFKSWHGLKITGFTGRVGVASHAVWSGEYLEVVDATRDMRFAHAVRADPNVPLRFFAGMPLRTPEGHALGALCVSDRMPRQLAPGQRRSLHHLAAQTMLLCDARRERLMNTDVADALERLDQFWHPDDLPSAARLTADVVRSLAGADAVAVMLAKMPYATVFDAAGTSVSPGTEPLTRVGARAGPDDEAALSALSQLRAPIFIADPSDTPLIPSDRARQLEIGSALVVPMPDEGGLLGFVAVRWTRPLARVDPVVLRAVTLFTASARFTLHHLRSTARRTSEHGRDG</sequence>